<accession>A0AAV4AHR2</accession>
<sequence length="106" mass="11245">MGQITLQVNSDPSMSGLFQGLAWVGGRPKGTVACGLVFVFTINNKVITGFQAVRQARAPVAGLEPATEGSLQISGRIGYSGFWSPKNDLRQGILAEIRVNGHTDQS</sequence>
<evidence type="ECO:0000313" key="1">
    <source>
        <dbReference type="EMBL" id="GFO06151.1"/>
    </source>
</evidence>
<dbReference type="AlphaFoldDB" id="A0AAV4AHR2"/>
<gene>
    <name evidence="1" type="ORF">PoB_003265600</name>
</gene>
<reference evidence="1 2" key="1">
    <citation type="journal article" date="2021" name="Elife">
        <title>Chloroplast acquisition without the gene transfer in kleptoplastic sea slugs, Plakobranchus ocellatus.</title>
        <authorList>
            <person name="Maeda T."/>
            <person name="Takahashi S."/>
            <person name="Yoshida T."/>
            <person name="Shimamura S."/>
            <person name="Takaki Y."/>
            <person name="Nagai Y."/>
            <person name="Toyoda A."/>
            <person name="Suzuki Y."/>
            <person name="Arimoto A."/>
            <person name="Ishii H."/>
            <person name="Satoh N."/>
            <person name="Nishiyama T."/>
            <person name="Hasebe M."/>
            <person name="Maruyama T."/>
            <person name="Minagawa J."/>
            <person name="Obokata J."/>
            <person name="Shigenobu S."/>
        </authorList>
    </citation>
    <scope>NUCLEOTIDE SEQUENCE [LARGE SCALE GENOMIC DNA]</scope>
</reference>
<evidence type="ECO:0000313" key="2">
    <source>
        <dbReference type="Proteomes" id="UP000735302"/>
    </source>
</evidence>
<comment type="caution">
    <text evidence="1">The sequence shown here is derived from an EMBL/GenBank/DDBJ whole genome shotgun (WGS) entry which is preliminary data.</text>
</comment>
<dbReference type="EMBL" id="BLXT01003763">
    <property type="protein sequence ID" value="GFO06151.1"/>
    <property type="molecule type" value="Genomic_DNA"/>
</dbReference>
<proteinExistence type="predicted"/>
<protein>
    <recommendedName>
        <fullName evidence="3">Dirigent protein</fullName>
    </recommendedName>
</protein>
<evidence type="ECO:0008006" key="3">
    <source>
        <dbReference type="Google" id="ProtNLM"/>
    </source>
</evidence>
<keyword evidence="2" id="KW-1185">Reference proteome</keyword>
<name>A0AAV4AHR2_9GAST</name>
<organism evidence="1 2">
    <name type="scientific">Plakobranchus ocellatus</name>
    <dbReference type="NCBI Taxonomy" id="259542"/>
    <lineage>
        <taxon>Eukaryota</taxon>
        <taxon>Metazoa</taxon>
        <taxon>Spiralia</taxon>
        <taxon>Lophotrochozoa</taxon>
        <taxon>Mollusca</taxon>
        <taxon>Gastropoda</taxon>
        <taxon>Heterobranchia</taxon>
        <taxon>Euthyneura</taxon>
        <taxon>Panpulmonata</taxon>
        <taxon>Sacoglossa</taxon>
        <taxon>Placobranchoidea</taxon>
        <taxon>Plakobranchidae</taxon>
        <taxon>Plakobranchus</taxon>
    </lineage>
</organism>
<dbReference type="Proteomes" id="UP000735302">
    <property type="component" value="Unassembled WGS sequence"/>
</dbReference>